<evidence type="ECO:0000256" key="1">
    <source>
        <dbReference type="SAM" id="MobiDB-lite"/>
    </source>
</evidence>
<name>A0A518B4N1_9BACT</name>
<dbReference type="Proteomes" id="UP000317093">
    <property type="component" value="Chromosome"/>
</dbReference>
<organism evidence="2 3">
    <name type="scientific">Kolteria novifilia</name>
    <dbReference type="NCBI Taxonomy" id="2527975"/>
    <lineage>
        <taxon>Bacteria</taxon>
        <taxon>Pseudomonadati</taxon>
        <taxon>Planctomycetota</taxon>
        <taxon>Planctomycetia</taxon>
        <taxon>Kolteriales</taxon>
        <taxon>Kolteriaceae</taxon>
        <taxon>Kolteria</taxon>
    </lineage>
</organism>
<evidence type="ECO:0000313" key="2">
    <source>
        <dbReference type="EMBL" id="QDU61938.1"/>
    </source>
</evidence>
<gene>
    <name evidence="2" type="ORF">Pan216_28030</name>
</gene>
<protein>
    <submittedName>
        <fullName evidence="2">Uncharacterized protein</fullName>
    </submittedName>
</protein>
<dbReference type="AlphaFoldDB" id="A0A518B4N1"/>
<proteinExistence type="predicted"/>
<dbReference type="PROSITE" id="PS51257">
    <property type="entry name" value="PROKAR_LIPOPROTEIN"/>
    <property type="match status" value="1"/>
</dbReference>
<keyword evidence="3" id="KW-1185">Reference proteome</keyword>
<dbReference type="EMBL" id="CP036279">
    <property type="protein sequence ID" value="QDU61938.1"/>
    <property type="molecule type" value="Genomic_DNA"/>
</dbReference>
<sequence>MVVTETRSGSAITMSRFPVLAAIPAMICSLALGCLQATAEESAEKGGSSPPTAPEGPSPELMAKTQAIIRSVANERPKPTVPHLAGGSLETGAIIGKLVAEEAERHALDHQDALLLFDQAKAKAQQGQTAAALKLAREARTLWSDHVGIREFVATLQRQASSDHEGSAEDRARAHLSAAVVRARELLQRGETKRADDLLTGIAHAALLFPSDETIDEVRRWATARSRQLSAVSDRSDPKTDPKKPQKLPVPSEISSILTKTEQLQDVPAYLQSGQSLVKDIQRLLR</sequence>
<evidence type="ECO:0000313" key="3">
    <source>
        <dbReference type="Proteomes" id="UP000317093"/>
    </source>
</evidence>
<feature type="region of interest" description="Disordered" evidence="1">
    <location>
        <begin position="226"/>
        <end position="254"/>
    </location>
</feature>
<reference evidence="2 3" key="1">
    <citation type="submission" date="2019-02" db="EMBL/GenBank/DDBJ databases">
        <title>Deep-cultivation of Planctomycetes and their phenomic and genomic characterization uncovers novel biology.</title>
        <authorList>
            <person name="Wiegand S."/>
            <person name="Jogler M."/>
            <person name="Boedeker C."/>
            <person name="Pinto D."/>
            <person name="Vollmers J."/>
            <person name="Rivas-Marin E."/>
            <person name="Kohn T."/>
            <person name="Peeters S.H."/>
            <person name="Heuer A."/>
            <person name="Rast P."/>
            <person name="Oberbeckmann S."/>
            <person name="Bunk B."/>
            <person name="Jeske O."/>
            <person name="Meyerdierks A."/>
            <person name="Storesund J.E."/>
            <person name="Kallscheuer N."/>
            <person name="Luecker S."/>
            <person name="Lage O.M."/>
            <person name="Pohl T."/>
            <person name="Merkel B.J."/>
            <person name="Hornburger P."/>
            <person name="Mueller R.-W."/>
            <person name="Bruemmer F."/>
            <person name="Labrenz M."/>
            <person name="Spormann A.M."/>
            <person name="Op den Camp H."/>
            <person name="Overmann J."/>
            <person name="Amann R."/>
            <person name="Jetten M.S.M."/>
            <person name="Mascher T."/>
            <person name="Medema M.H."/>
            <person name="Devos D.P."/>
            <person name="Kaster A.-K."/>
            <person name="Ovreas L."/>
            <person name="Rohde M."/>
            <person name="Galperin M.Y."/>
            <person name="Jogler C."/>
        </authorList>
    </citation>
    <scope>NUCLEOTIDE SEQUENCE [LARGE SCALE GENOMIC DNA]</scope>
    <source>
        <strain evidence="2 3">Pan216</strain>
    </source>
</reference>
<feature type="compositionally biased region" description="Basic and acidic residues" evidence="1">
    <location>
        <begin position="234"/>
        <end position="244"/>
    </location>
</feature>
<dbReference type="KEGG" id="knv:Pan216_28030"/>
<accession>A0A518B4N1</accession>